<sequence length="877" mass="95678">MNTEERMRNPDDTECTEGVQSLKCEVVFDEVLISNGGGVAGEARHLKSEAVNGDCCCDMRAEEGIKSPGNSERAEGVQCLKRKVISDEVPISNGNVVSEQARHLNSEALNDDCCFDMGNEEGMSSPGDTKGAEGIRCLKRKAISDEVPISNGNGVTKEARHLKSEAMNDGVVFAIGNGVADVAGVLRSEVSNNGVTGNGVFEEDRHLKSEAMGDGVVFGYGNGVTDVAGVLKSEMSINGINGNVVFEEDQHSKSEAMNDGVVFANGNGITDVAGDLKSEVSNSGVNENGVIEEGGVLESERISNEVPIADGFDSGDRGSGGLTCLRTYKRRKYDKSSSKGKAQVDCRKYVETASHVADQAVKEPFDATFGNTANDCAHRHRGNDVLKHLYQSLGNVDGGIEGCIGQALIHHPQRSCATTVMQGTSKIDKDGHEFSSHFDRLSHRPQTEANGHAHVMQSGSSSEPHGHGVTEMCQRVLHNILTSEEFNSLRKTLLENFQGIKLESVFDFSVTSSRMKQKTYEQSPTLFLSDIQQVWSKLQDVCNGVSALSKSLSNMSTTSYSELVGISAQSTFEDEKQVESDSHVKPEQTEECTTYKICCCNCCGERADGTDCLVCDSCEKVYHLSCIEPAVKEIPHKSWYCANCTTSGFGSPHENCVVCTRLNHAMTPKKIVGDESLTTNEETLNEFEENSHCSYDEVKVSKGEKKTRDCKVCGNEVIDGEKIRICGHPFCPSSYYYHVRCLTSKQLNSYGSWWYCPSCLCQVCLIDQNDDQIVLCDGCDHAYHMYCMKPPLDSIPKGKWFCKKCDAGIKAISQAKKAYENNKLRAGENVSKPKANNEVNCNNKCVEELESGGGMDMLLTAANSLNFEDNLTKNQFE</sequence>
<dbReference type="CDD" id="cd15519">
    <property type="entry name" value="PHD1_Lid2p_like"/>
    <property type="match status" value="1"/>
</dbReference>
<dbReference type="PANTHER" id="PTHR47162:SF9">
    <property type="entry name" value="PHD FINGER PROTEIN EHD3-LIKE"/>
    <property type="match status" value="1"/>
</dbReference>
<evidence type="ECO:0000256" key="1">
    <source>
        <dbReference type="ARBA" id="ARBA00022723"/>
    </source>
</evidence>
<dbReference type="Gene3D" id="3.30.40.10">
    <property type="entry name" value="Zinc/RING finger domain, C3HC4 (zinc finger)"/>
    <property type="match status" value="2"/>
</dbReference>
<organism evidence="6 7">
    <name type="scientific">Pisum sativum</name>
    <name type="common">Garden pea</name>
    <name type="synonym">Lathyrus oleraceus</name>
    <dbReference type="NCBI Taxonomy" id="3888"/>
    <lineage>
        <taxon>Eukaryota</taxon>
        <taxon>Viridiplantae</taxon>
        <taxon>Streptophyta</taxon>
        <taxon>Embryophyta</taxon>
        <taxon>Tracheophyta</taxon>
        <taxon>Spermatophyta</taxon>
        <taxon>Magnoliopsida</taxon>
        <taxon>eudicotyledons</taxon>
        <taxon>Gunneridae</taxon>
        <taxon>Pentapetalae</taxon>
        <taxon>rosids</taxon>
        <taxon>fabids</taxon>
        <taxon>Fabales</taxon>
        <taxon>Fabaceae</taxon>
        <taxon>Papilionoideae</taxon>
        <taxon>50 kb inversion clade</taxon>
        <taxon>NPAAA clade</taxon>
        <taxon>Hologalegina</taxon>
        <taxon>IRL clade</taxon>
        <taxon>Fabeae</taxon>
        <taxon>Lathyrus</taxon>
    </lineage>
</organism>
<keyword evidence="2 4" id="KW-0863">Zinc-finger</keyword>
<dbReference type="Proteomes" id="UP001058974">
    <property type="component" value="Chromosome 5"/>
</dbReference>
<name>A0A9D4WQA3_PEA</name>
<keyword evidence="7" id="KW-1185">Reference proteome</keyword>
<dbReference type="PROSITE" id="PS50016">
    <property type="entry name" value="ZF_PHD_2"/>
    <property type="match status" value="2"/>
</dbReference>
<evidence type="ECO:0000256" key="4">
    <source>
        <dbReference type="PROSITE-ProRule" id="PRU00146"/>
    </source>
</evidence>
<proteinExistence type="predicted"/>
<dbReference type="InterPro" id="IPR019787">
    <property type="entry name" value="Znf_PHD-finger"/>
</dbReference>
<dbReference type="InterPro" id="IPR019786">
    <property type="entry name" value="Zinc_finger_PHD-type_CS"/>
</dbReference>
<dbReference type="Pfam" id="PF00628">
    <property type="entry name" value="PHD"/>
    <property type="match status" value="2"/>
</dbReference>
<dbReference type="InterPro" id="IPR001965">
    <property type="entry name" value="Znf_PHD"/>
</dbReference>
<dbReference type="OrthoDB" id="1903104at2759"/>
<dbReference type="InterPro" id="IPR011011">
    <property type="entry name" value="Znf_FYVE_PHD"/>
</dbReference>
<evidence type="ECO:0000259" key="5">
    <source>
        <dbReference type="PROSITE" id="PS50016"/>
    </source>
</evidence>
<comment type="caution">
    <text evidence="6">The sequence shown here is derived from an EMBL/GenBank/DDBJ whole genome shotgun (WGS) entry which is preliminary data.</text>
</comment>
<dbReference type="FunFam" id="2.30.30.1150:FF:000005">
    <property type="entry name" value="PHD finger protein EHD3 isoform A"/>
    <property type="match status" value="1"/>
</dbReference>
<dbReference type="Gramene" id="Psat5g084240.1">
    <property type="protein sequence ID" value="Psat5g084240.1.cds"/>
    <property type="gene ID" value="Psat5g084240"/>
</dbReference>
<keyword evidence="1" id="KW-0479">Metal-binding</keyword>
<keyword evidence="3" id="KW-0862">Zinc</keyword>
<accession>A0A9D4WQA3</accession>
<dbReference type="PANTHER" id="PTHR47162">
    <property type="entry name" value="OS02G0192300 PROTEIN"/>
    <property type="match status" value="1"/>
</dbReference>
<feature type="domain" description="PHD-type" evidence="5">
    <location>
        <begin position="758"/>
        <end position="808"/>
    </location>
</feature>
<dbReference type="SUPFAM" id="SSF57903">
    <property type="entry name" value="FYVE/PHD zinc finger"/>
    <property type="match status" value="2"/>
</dbReference>
<protein>
    <recommendedName>
        <fullName evidence="5">PHD-type domain-containing protein</fullName>
    </recommendedName>
</protein>
<dbReference type="GO" id="GO:0008270">
    <property type="term" value="F:zinc ion binding"/>
    <property type="evidence" value="ECO:0007669"/>
    <property type="project" value="UniProtKB-KW"/>
</dbReference>
<dbReference type="InterPro" id="IPR013083">
    <property type="entry name" value="Znf_RING/FYVE/PHD"/>
</dbReference>
<evidence type="ECO:0000313" key="6">
    <source>
        <dbReference type="EMBL" id="KAI5405840.1"/>
    </source>
</evidence>
<dbReference type="Gramene" id="Psat05G0256000-T1">
    <property type="protein sequence ID" value="KAI5405840.1"/>
    <property type="gene ID" value="KIW84_052560"/>
</dbReference>
<dbReference type="PROSITE" id="PS01359">
    <property type="entry name" value="ZF_PHD_1"/>
    <property type="match status" value="1"/>
</dbReference>
<evidence type="ECO:0000256" key="2">
    <source>
        <dbReference type="ARBA" id="ARBA00022771"/>
    </source>
</evidence>
<feature type="domain" description="PHD-type" evidence="5">
    <location>
        <begin position="596"/>
        <end position="647"/>
    </location>
</feature>
<dbReference type="Gene3D" id="2.30.30.1150">
    <property type="match status" value="1"/>
</dbReference>
<dbReference type="Gramene" id="Psat5g084240.2">
    <property type="protein sequence ID" value="Psat5g084240.2.cds"/>
    <property type="gene ID" value="Psat5g084240"/>
</dbReference>
<evidence type="ECO:0000313" key="7">
    <source>
        <dbReference type="Proteomes" id="UP001058974"/>
    </source>
</evidence>
<reference evidence="6 7" key="1">
    <citation type="journal article" date="2022" name="Nat. Genet.">
        <title>Improved pea reference genome and pan-genome highlight genomic features and evolutionary characteristics.</title>
        <authorList>
            <person name="Yang T."/>
            <person name="Liu R."/>
            <person name="Luo Y."/>
            <person name="Hu S."/>
            <person name="Wang D."/>
            <person name="Wang C."/>
            <person name="Pandey M.K."/>
            <person name="Ge S."/>
            <person name="Xu Q."/>
            <person name="Li N."/>
            <person name="Li G."/>
            <person name="Huang Y."/>
            <person name="Saxena R.K."/>
            <person name="Ji Y."/>
            <person name="Li M."/>
            <person name="Yan X."/>
            <person name="He Y."/>
            <person name="Liu Y."/>
            <person name="Wang X."/>
            <person name="Xiang C."/>
            <person name="Varshney R.K."/>
            <person name="Ding H."/>
            <person name="Gao S."/>
            <person name="Zong X."/>
        </authorList>
    </citation>
    <scope>NUCLEOTIDE SEQUENCE [LARGE SCALE GENOMIC DNA]</scope>
    <source>
        <strain evidence="6 7">cv. Zhongwan 6</strain>
    </source>
</reference>
<dbReference type="SMART" id="SM00249">
    <property type="entry name" value="PHD"/>
    <property type="match status" value="3"/>
</dbReference>
<gene>
    <name evidence="6" type="ORF">KIW84_052560</name>
</gene>
<dbReference type="EMBL" id="JAMSHJ010000005">
    <property type="protein sequence ID" value="KAI5405840.1"/>
    <property type="molecule type" value="Genomic_DNA"/>
</dbReference>
<dbReference type="AlphaFoldDB" id="A0A9D4WQA3"/>
<evidence type="ECO:0000256" key="3">
    <source>
        <dbReference type="ARBA" id="ARBA00022833"/>
    </source>
</evidence>